<organism evidence="4 5">
    <name type="scientific">Oceaniferula flava</name>
    <dbReference type="NCBI Taxonomy" id="2800421"/>
    <lineage>
        <taxon>Bacteria</taxon>
        <taxon>Pseudomonadati</taxon>
        <taxon>Verrucomicrobiota</taxon>
        <taxon>Verrucomicrobiia</taxon>
        <taxon>Verrucomicrobiales</taxon>
        <taxon>Verrucomicrobiaceae</taxon>
        <taxon>Oceaniferula</taxon>
    </lineage>
</organism>
<feature type="transmembrane region" description="Helical" evidence="3">
    <location>
        <begin position="20"/>
        <end position="40"/>
    </location>
</feature>
<dbReference type="RefSeq" id="WP_309488069.1">
    <property type="nucleotide sequence ID" value="NZ_JAENIG010000001.1"/>
</dbReference>
<dbReference type="AlphaFoldDB" id="A0AAE2SAP1"/>
<protein>
    <submittedName>
        <fullName evidence="4">Uncharacterized protein</fullName>
    </submittedName>
</protein>
<feature type="coiled-coil region" evidence="1">
    <location>
        <begin position="518"/>
        <end position="574"/>
    </location>
</feature>
<name>A0AAE2SAP1_9BACT</name>
<keyword evidence="1" id="KW-0175">Coiled coil</keyword>
<keyword evidence="3" id="KW-0472">Membrane</keyword>
<evidence type="ECO:0000256" key="3">
    <source>
        <dbReference type="SAM" id="Phobius"/>
    </source>
</evidence>
<feature type="compositionally biased region" description="Gly residues" evidence="2">
    <location>
        <begin position="819"/>
        <end position="836"/>
    </location>
</feature>
<evidence type="ECO:0000256" key="1">
    <source>
        <dbReference type="SAM" id="Coils"/>
    </source>
</evidence>
<dbReference type="Proteomes" id="UP000634206">
    <property type="component" value="Unassembled WGS sequence"/>
</dbReference>
<keyword evidence="3" id="KW-0812">Transmembrane</keyword>
<proteinExistence type="predicted"/>
<evidence type="ECO:0000313" key="5">
    <source>
        <dbReference type="Proteomes" id="UP000634206"/>
    </source>
</evidence>
<reference evidence="4" key="1">
    <citation type="submission" date="2021-01" db="EMBL/GenBank/DDBJ databases">
        <title>Modified the classification status of verrucomicrobia.</title>
        <authorList>
            <person name="Feng X."/>
        </authorList>
    </citation>
    <scope>NUCLEOTIDE SEQUENCE</scope>
    <source>
        <strain evidence="4">5K15</strain>
    </source>
</reference>
<feature type="compositionally biased region" description="Low complexity" evidence="2">
    <location>
        <begin position="859"/>
        <end position="872"/>
    </location>
</feature>
<keyword evidence="3" id="KW-1133">Transmembrane helix</keyword>
<evidence type="ECO:0000313" key="4">
    <source>
        <dbReference type="EMBL" id="MBK1853472.1"/>
    </source>
</evidence>
<sequence length="929" mass="101762">MSSFHNTLGKFHRRWCFGRVLLILLLLVAAYAVAMLLHGWLDYKFAFSQEAREKYNLILFVILGVVGLTALVQTLRIPREKIAALADEKLSDPRKRILAAASLEKLESQPDATEMQKFHLDRALLDASTELDKLPASSRMPFRAMGLSALAVFAIGAVIWGISHWAPEPFRVVSTRVLDPSSDLPPYSPLRFEITPDAPRAVYGGEAVVQVKITGGEIEHDVVCLIRDPLTGNIEQATAYREGKTGYARKFENALAPVEFAFATGRARSDWHRLDVLLEPKVSSAMITVTPPAYTGRAELTYPLEGGEIKALEGSTITLALESNRPLSSGKLELKALDKGKDARVEKVDGNLTGEHGVRFSWVAHRSSKVAAVIHDVRATPSAKPLELTITTEPDQVPSVELASPEQMVLATPNTELPFLGEVEDDFGLAKVSLVRALLGYRDRSRVLADSLVKREYNFEEPLKLAELGVEVGQILEFYLEAMDRNPSLLGMGVSDVVRVKIISEDEYAERLRSAVQLKNFTARYRALAEAIRESQQALKELDEAARAGDQQAFEEARKKAEAAHAKAEALADKIGKDFNAFEMEKRLSDIAKEAARKLGTNKETLGQLKLDDGGAAARKQIEQMQQRLGGAQKKAEQAELDAELVRKVGDVMEMASRFKKIYNTQQSIVERMGTIAKEVAGGNTRNSGQLDGLARVQDRNRDALEQFALDLKKRAEALPDDFGQMKLDVHEFLQKLEELDIPDPMHTSSEMARKGKSLDAATNALLALSLLERMMNQPDNGFSSMCRGDGPPKFGVKPDVAGTMQQMLDSLMKRAQGQGKGKTGGAGGGVGGSGQDGFSVAGNDVNIPVYGPDRLAFSETSSGKSTASSSKRGVGVQRSSQKPADQIAPDQHRKSENAKLLPENIPAKYRNAVKRYFSQEDEASTPQS</sequence>
<comment type="caution">
    <text evidence="4">The sequence shown here is derived from an EMBL/GenBank/DDBJ whole genome shotgun (WGS) entry which is preliminary data.</text>
</comment>
<feature type="transmembrane region" description="Helical" evidence="3">
    <location>
        <begin position="144"/>
        <end position="166"/>
    </location>
</feature>
<feature type="region of interest" description="Disordered" evidence="2">
    <location>
        <begin position="816"/>
        <end position="840"/>
    </location>
</feature>
<feature type="coiled-coil region" evidence="1">
    <location>
        <begin position="615"/>
        <end position="642"/>
    </location>
</feature>
<feature type="region of interest" description="Disordered" evidence="2">
    <location>
        <begin position="859"/>
        <end position="907"/>
    </location>
</feature>
<evidence type="ECO:0000256" key="2">
    <source>
        <dbReference type="SAM" id="MobiDB-lite"/>
    </source>
</evidence>
<dbReference type="EMBL" id="JAENIG010000001">
    <property type="protein sequence ID" value="MBK1853472.1"/>
    <property type="molecule type" value="Genomic_DNA"/>
</dbReference>
<feature type="transmembrane region" description="Helical" evidence="3">
    <location>
        <begin position="55"/>
        <end position="72"/>
    </location>
</feature>
<gene>
    <name evidence="4" type="ORF">JIN83_00720</name>
</gene>
<accession>A0AAE2SAP1</accession>
<keyword evidence="5" id="KW-1185">Reference proteome</keyword>